<dbReference type="EMBL" id="BAABYW010000002">
    <property type="protein sequence ID" value="GAA6411811.1"/>
    <property type="molecule type" value="Genomic_DNA"/>
</dbReference>
<organism evidence="1 2">
    <name type="scientific">Blautia hominis</name>
    <dbReference type="NCBI Taxonomy" id="2025493"/>
    <lineage>
        <taxon>Bacteria</taxon>
        <taxon>Bacillati</taxon>
        <taxon>Bacillota</taxon>
        <taxon>Clostridia</taxon>
        <taxon>Lachnospirales</taxon>
        <taxon>Lachnospiraceae</taxon>
        <taxon>Blautia</taxon>
    </lineage>
</organism>
<keyword evidence="2" id="KW-1185">Reference proteome</keyword>
<name>A0ABQ0BK30_9FIRM</name>
<evidence type="ECO:0008006" key="3">
    <source>
        <dbReference type="Google" id="ProtNLM"/>
    </source>
</evidence>
<evidence type="ECO:0000313" key="2">
    <source>
        <dbReference type="Proteomes" id="UP001600943"/>
    </source>
</evidence>
<protein>
    <recommendedName>
        <fullName evidence="3">Transposase</fullName>
    </recommendedName>
</protein>
<comment type="caution">
    <text evidence="1">The sequence shown here is derived from an EMBL/GenBank/DDBJ whole genome shotgun (WGS) entry which is preliminary data.</text>
</comment>
<sequence>MDEWNELIYQLSWDNYNKCRSKVQYEKVPTYKWNFCIEFTKRMTSSVLRPAEVDEMFAVCYASVYRRQITGGP</sequence>
<reference evidence="1 2" key="1">
    <citation type="submission" date="2024-04" db="EMBL/GenBank/DDBJ databases">
        <title>Defined microbial consortia suppress multidrug-resistant proinflammatory Enterobacteriaceae via ecological control.</title>
        <authorList>
            <person name="Furuichi M."/>
            <person name="Kawaguchi T."/>
            <person name="Pust M."/>
            <person name="Yasuma K."/>
            <person name="Plichta D."/>
            <person name="Hasegawa N."/>
            <person name="Ohya T."/>
            <person name="Bhattarai S."/>
            <person name="Sasajima S."/>
            <person name="Aoto Y."/>
            <person name="Tuganbaev T."/>
            <person name="Yaginuma M."/>
            <person name="Ueda M."/>
            <person name="Okahashi N."/>
            <person name="Amafuji K."/>
            <person name="Kiridooshi Y."/>
            <person name="Sugita K."/>
            <person name="Strazar M."/>
            <person name="Skelly A."/>
            <person name="Suda W."/>
            <person name="Hattori M."/>
            <person name="Nakamoto N."/>
            <person name="Caballero S."/>
            <person name="Norman J."/>
            <person name="Olle B."/>
            <person name="Tanoue T."/>
            <person name="Arita M."/>
            <person name="Bucci V."/>
            <person name="Atarashi K."/>
            <person name="Xavier R."/>
            <person name="Honda K."/>
        </authorList>
    </citation>
    <scope>NUCLEOTIDE SEQUENCE [LARGE SCALE GENOMIC DNA]</scope>
    <source>
        <strain evidence="2">k04-0078-D8-1</strain>
    </source>
</reference>
<proteinExistence type="predicted"/>
<evidence type="ECO:0000313" key="1">
    <source>
        <dbReference type="EMBL" id="GAA6411811.1"/>
    </source>
</evidence>
<dbReference type="Proteomes" id="UP001600943">
    <property type="component" value="Unassembled WGS sequence"/>
</dbReference>
<accession>A0ABQ0BK30</accession>
<gene>
    <name evidence="1" type="ORF">K040078D81_59280</name>
</gene>